<dbReference type="Pfam" id="PF02222">
    <property type="entry name" value="ATP-grasp"/>
    <property type="match status" value="1"/>
</dbReference>
<dbReference type="HAMAP" id="MF_01928">
    <property type="entry name" value="PurK"/>
    <property type="match status" value="1"/>
</dbReference>
<dbReference type="Proteomes" id="UP001589758">
    <property type="component" value="Unassembled WGS sequence"/>
</dbReference>
<feature type="binding site" evidence="4">
    <location>
        <begin position="130"/>
        <end position="136"/>
    </location>
    <ligand>
        <name>ATP</name>
        <dbReference type="ChEBI" id="CHEBI:30616"/>
    </ligand>
</feature>
<dbReference type="InterPro" id="IPR040686">
    <property type="entry name" value="PurK_C"/>
</dbReference>
<accession>A0ABV6C6Z1</accession>
<evidence type="ECO:0000313" key="8">
    <source>
        <dbReference type="Proteomes" id="UP001589758"/>
    </source>
</evidence>
<dbReference type="InterPro" id="IPR016185">
    <property type="entry name" value="PreATP-grasp_dom_sf"/>
</dbReference>
<dbReference type="PROSITE" id="PS50975">
    <property type="entry name" value="ATP_GRASP"/>
    <property type="match status" value="1"/>
</dbReference>
<dbReference type="InterPro" id="IPR013815">
    <property type="entry name" value="ATP_grasp_subdomain_1"/>
</dbReference>
<protein>
    <recommendedName>
        <fullName evidence="4 5">N5-carboxyaminoimidazole ribonucleotide synthase</fullName>
        <shortName evidence="4 5">N5-CAIR synthase</shortName>
        <ecNumber evidence="4 5">6.3.4.18</ecNumber>
    </recommendedName>
    <alternativeName>
        <fullName evidence="4 5">5-(carboxyamino)imidazole ribonucleotide synthetase</fullName>
    </alternativeName>
</protein>
<dbReference type="SUPFAM" id="SSF56059">
    <property type="entry name" value="Glutathione synthetase ATP-binding domain-like"/>
    <property type="match status" value="1"/>
</dbReference>
<evidence type="ECO:0000259" key="6">
    <source>
        <dbReference type="PROSITE" id="PS50975"/>
    </source>
</evidence>
<dbReference type="PANTHER" id="PTHR11609">
    <property type="entry name" value="PURINE BIOSYNTHESIS PROTEIN 6/7, PUR6/7"/>
    <property type="match status" value="1"/>
</dbReference>
<dbReference type="Gene3D" id="3.40.50.20">
    <property type="match status" value="1"/>
</dbReference>
<dbReference type="NCBIfam" id="NF004678">
    <property type="entry name" value="PRK06019.1-4"/>
    <property type="match status" value="1"/>
</dbReference>
<dbReference type="EC" id="6.3.4.18" evidence="4 5"/>
<sequence length="381" mass="43195">MQNVYVLGDGQLARMLRQAAEPLGVKVKAIGLESKLSIDSLKQELTQPTSITAEIERWPATPITDFLSSQPCFVNQTVFAQLADRYTQKKLIDRLNLNTAPWQLLPEEDKWQDLFNNLDKNIVIKTRTGGYDGRGQWRVNKDNINESLPKELVGEAIAEAMIPFNYEISLVGARNYEGEKVFYPITHNYHQEGILRASVAFSVNSEHQETKIASEHPYKKNLLKLQEMAENMLGSLLDDLQYVGVLAMECFVVNSDDGPRLLINELAPRVHNSGHWTQNGASISQFELHIRAICGLPLLKPIIYNTSVMINIIGTPINYAWLNHSLINLHWYDKEPRIGRKLGHLNISSTDKCLINEALDALFLNLPDEYSDSIEWVKNTL</sequence>
<feature type="binding site" evidence="4">
    <location>
        <position position="167"/>
    </location>
    <ligand>
        <name>ATP</name>
        <dbReference type="ChEBI" id="CHEBI:30616"/>
    </ligand>
</feature>
<dbReference type="EMBL" id="JBHLXE010000013">
    <property type="protein sequence ID" value="MFC0178730.1"/>
    <property type="molecule type" value="Genomic_DNA"/>
</dbReference>
<dbReference type="InterPro" id="IPR011054">
    <property type="entry name" value="Rudment_hybrid_motif"/>
</dbReference>
<dbReference type="InterPro" id="IPR003135">
    <property type="entry name" value="ATP-grasp_carboxylate-amine"/>
</dbReference>
<feature type="binding site" evidence="4">
    <location>
        <position position="190"/>
    </location>
    <ligand>
        <name>ATP</name>
        <dbReference type="ChEBI" id="CHEBI:30616"/>
    </ligand>
</feature>
<dbReference type="InterPro" id="IPR005875">
    <property type="entry name" value="PurK"/>
</dbReference>
<dbReference type="GO" id="GO:0034028">
    <property type="term" value="F:5-(carboxyamino)imidazole ribonucleotide synthase activity"/>
    <property type="evidence" value="ECO:0007669"/>
    <property type="project" value="UniProtKB-EC"/>
</dbReference>
<name>A0ABV6C6Z1_9GAMM</name>
<comment type="similarity">
    <text evidence="4 5">Belongs to the PurK/PurT family.</text>
</comment>
<evidence type="ECO:0000256" key="4">
    <source>
        <dbReference type="HAMAP-Rule" id="MF_01928"/>
    </source>
</evidence>
<organism evidence="7 8">
    <name type="scientific">Thorsellia kenyensis</name>
    <dbReference type="NCBI Taxonomy" id="1549888"/>
    <lineage>
        <taxon>Bacteria</taxon>
        <taxon>Pseudomonadati</taxon>
        <taxon>Pseudomonadota</taxon>
        <taxon>Gammaproteobacteria</taxon>
        <taxon>Enterobacterales</taxon>
        <taxon>Thorselliaceae</taxon>
        <taxon>Thorsellia</taxon>
    </lineage>
</organism>
<dbReference type="Gene3D" id="3.30.470.20">
    <property type="entry name" value="ATP-grasp fold, B domain"/>
    <property type="match status" value="1"/>
</dbReference>
<comment type="catalytic activity">
    <reaction evidence="4 5">
        <text>5-amino-1-(5-phospho-beta-D-ribosyl)imidazole + hydrogencarbonate + ATP = 5-carboxyamino-1-(5-phospho-D-ribosyl)imidazole + ADP + phosphate + 2 H(+)</text>
        <dbReference type="Rhea" id="RHEA:19317"/>
        <dbReference type="ChEBI" id="CHEBI:15378"/>
        <dbReference type="ChEBI" id="CHEBI:17544"/>
        <dbReference type="ChEBI" id="CHEBI:30616"/>
        <dbReference type="ChEBI" id="CHEBI:43474"/>
        <dbReference type="ChEBI" id="CHEBI:58730"/>
        <dbReference type="ChEBI" id="CHEBI:137981"/>
        <dbReference type="ChEBI" id="CHEBI:456216"/>
        <dbReference type="EC" id="6.3.4.18"/>
    </reaction>
</comment>
<gene>
    <name evidence="4 5 7" type="primary">purK</name>
    <name evidence="7" type="ORF">ACFFIT_01215</name>
</gene>
<dbReference type="NCBIfam" id="TIGR01161">
    <property type="entry name" value="purK"/>
    <property type="match status" value="1"/>
</dbReference>
<evidence type="ECO:0000313" key="7">
    <source>
        <dbReference type="EMBL" id="MFC0178730.1"/>
    </source>
</evidence>
<evidence type="ECO:0000256" key="5">
    <source>
        <dbReference type="RuleBase" id="RU361200"/>
    </source>
</evidence>
<feature type="binding site" evidence="4">
    <location>
        <position position="85"/>
    </location>
    <ligand>
        <name>ATP</name>
        <dbReference type="ChEBI" id="CHEBI:30616"/>
    </ligand>
</feature>
<reference evidence="7 8" key="1">
    <citation type="submission" date="2024-09" db="EMBL/GenBank/DDBJ databases">
        <authorList>
            <person name="Sun Q."/>
            <person name="Mori K."/>
        </authorList>
    </citation>
    <scope>NUCLEOTIDE SEQUENCE [LARGE SCALE GENOMIC DNA]</scope>
    <source>
        <strain evidence="7 8">CCM 8545</strain>
    </source>
</reference>
<dbReference type="InterPro" id="IPR011761">
    <property type="entry name" value="ATP-grasp"/>
</dbReference>
<dbReference type="Pfam" id="PF17769">
    <property type="entry name" value="PurK_C"/>
    <property type="match status" value="1"/>
</dbReference>
<comment type="pathway">
    <text evidence="4 5">Purine metabolism; IMP biosynthesis via de novo pathway; 5-amino-1-(5-phospho-D-ribosyl)imidazole-4-carboxylate from 5-amino-1-(5-phospho-D-ribosyl)imidazole (N5-CAIR route): step 1/2.</text>
</comment>
<dbReference type="RefSeq" id="WP_385875676.1">
    <property type="nucleotide sequence ID" value="NZ_JBHLXE010000013.1"/>
</dbReference>
<proteinExistence type="inferred from homology"/>
<keyword evidence="8" id="KW-1185">Reference proteome</keyword>
<dbReference type="SUPFAM" id="SSF52440">
    <property type="entry name" value="PreATP-grasp domain"/>
    <property type="match status" value="1"/>
</dbReference>
<feature type="binding site" evidence="4">
    <location>
        <position position="125"/>
    </location>
    <ligand>
        <name>ATP</name>
        <dbReference type="ChEBI" id="CHEBI:30616"/>
    </ligand>
</feature>
<keyword evidence="4 5" id="KW-0436">Ligase</keyword>
<feature type="binding site" evidence="4">
    <location>
        <begin position="264"/>
        <end position="265"/>
    </location>
    <ligand>
        <name>ATP</name>
        <dbReference type="ChEBI" id="CHEBI:30616"/>
    </ligand>
</feature>
<comment type="caution">
    <text evidence="7">The sequence shown here is derived from an EMBL/GenBank/DDBJ whole genome shotgun (WGS) entry which is preliminary data.</text>
</comment>
<comment type="function">
    <text evidence="5">Catalyzes the ATP-dependent conversion of 5-aminoimidazole ribonucleotide (AIR) and HCO(3)- to N5-carboxyaminoimidazole ribonucleotide (N5-CAIR).</text>
</comment>
<comment type="subunit">
    <text evidence="4 5">Homodimer.</text>
</comment>
<dbReference type="Gene3D" id="3.30.1490.20">
    <property type="entry name" value="ATP-grasp fold, A domain"/>
    <property type="match status" value="1"/>
</dbReference>
<evidence type="ECO:0000256" key="2">
    <source>
        <dbReference type="ARBA" id="ARBA00022755"/>
    </source>
</evidence>
<dbReference type="SUPFAM" id="SSF51246">
    <property type="entry name" value="Rudiment single hybrid motif"/>
    <property type="match status" value="1"/>
</dbReference>
<evidence type="ECO:0000256" key="1">
    <source>
        <dbReference type="ARBA" id="ARBA00022741"/>
    </source>
</evidence>
<feature type="domain" description="ATP-grasp" evidence="6">
    <location>
        <begin position="89"/>
        <end position="294"/>
    </location>
</feature>
<comment type="function">
    <text evidence="4">Catalyzes the ATP-dependent conversion of 5-aminoimidazole ribonucleotide (AIR) and HCO(3)(-) to N5-carboxyaminoimidazole ribonucleotide (N5-CAIR).</text>
</comment>
<keyword evidence="1 4" id="KW-0547">Nucleotide-binding</keyword>
<dbReference type="PANTHER" id="PTHR11609:SF5">
    <property type="entry name" value="PHOSPHORIBOSYLAMINOIMIDAZOLE CARBOXYLASE"/>
    <property type="match status" value="1"/>
</dbReference>
<evidence type="ECO:0000256" key="3">
    <source>
        <dbReference type="ARBA" id="ARBA00022840"/>
    </source>
</evidence>
<feature type="binding site" evidence="4">
    <location>
        <begin position="159"/>
        <end position="162"/>
    </location>
    <ligand>
        <name>ATP</name>
        <dbReference type="ChEBI" id="CHEBI:30616"/>
    </ligand>
</feature>
<keyword evidence="2 4" id="KW-0658">Purine biosynthesis</keyword>
<keyword evidence="3 4" id="KW-0067">ATP-binding</keyword>